<dbReference type="PROSITE" id="PS51704">
    <property type="entry name" value="GP_PDE"/>
    <property type="match status" value="1"/>
</dbReference>
<reference evidence="3 4" key="1">
    <citation type="submission" date="2018-08" db="EMBL/GenBank/DDBJ databases">
        <title>Diversity &amp; Physiological Properties of Lignin-Decomposing Actinobacteria from Soil.</title>
        <authorList>
            <person name="Roh S.G."/>
            <person name="Kim S.B."/>
        </authorList>
    </citation>
    <scope>NUCLEOTIDE SEQUENCE [LARGE SCALE GENOMIC DNA]</scope>
    <source>
        <strain evidence="3 4">MMS17-GH009</strain>
    </source>
</reference>
<feature type="chain" id="PRO_5039353999" evidence="1">
    <location>
        <begin position="31"/>
        <end position="647"/>
    </location>
</feature>
<evidence type="ECO:0000256" key="1">
    <source>
        <dbReference type="SAM" id="SignalP"/>
    </source>
</evidence>
<dbReference type="Pfam" id="PF03009">
    <property type="entry name" value="GDPD"/>
    <property type="match status" value="1"/>
</dbReference>
<dbReference type="InterPro" id="IPR030395">
    <property type="entry name" value="GP_PDE_dom"/>
</dbReference>
<evidence type="ECO:0000313" key="4">
    <source>
        <dbReference type="Proteomes" id="UP000263377"/>
    </source>
</evidence>
<name>A0A372ZLB3_9ACTN</name>
<dbReference type="AlphaFoldDB" id="A0A372ZLB3"/>
<dbReference type="InterPro" id="IPR013783">
    <property type="entry name" value="Ig-like_fold"/>
</dbReference>
<gene>
    <name evidence="3" type="ORF">DR950_00900</name>
</gene>
<dbReference type="PANTHER" id="PTHR46211:SF1">
    <property type="entry name" value="GLYCEROPHOSPHODIESTER PHOSPHODIESTERASE, CYTOPLASMIC"/>
    <property type="match status" value="1"/>
</dbReference>
<accession>A0A372ZLB3</accession>
<protein>
    <submittedName>
        <fullName evidence="3">Glycerophosphodiester phosphodiesterase</fullName>
    </submittedName>
</protein>
<dbReference type="Gene3D" id="2.60.120.560">
    <property type="entry name" value="Exo-inulinase, domain 1"/>
    <property type="match status" value="1"/>
</dbReference>
<evidence type="ECO:0000259" key="2">
    <source>
        <dbReference type="PROSITE" id="PS51704"/>
    </source>
</evidence>
<dbReference type="SUPFAM" id="SSF51695">
    <property type="entry name" value="PLC-like phosphodiesterases"/>
    <property type="match status" value="1"/>
</dbReference>
<dbReference type="InterPro" id="IPR017946">
    <property type="entry name" value="PLC-like_Pdiesterase_TIM-brl"/>
</dbReference>
<keyword evidence="4" id="KW-1185">Reference proteome</keyword>
<dbReference type="Gene3D" id="2.60.40.10">
    <property type="entry name" value="Immunoglobulins"/>
    <property type="match status" value="1"/>
</dbReference>
<dbReference type="PANTHER" id="PTHR46211">
    <property type="entry name" value="GLYCEROPHOSPHORYL DIESTER PHOSPHODIESTERASE"/>
    <property type="match status" value="1"/>
</dbReference>
<feature type="domain" description="GP-PDE" evidence="2">
    <location>
        <begin position="250"/>
        <end position="486"/>
    </location>
</feature>
<comment type="caution">
    <text evidence="3">The sequence shown here is derived from an EMBL/GenBank/DDBJ whole genome shotgun (WGS) entry which is preliminary data.</text>
</comment>
<dbReference type="InterPro" id="IPR006311">
    <property type="entry name" value="TAT_signal"/>
</dbReference>
<dbReference type="GO" id="GO:0006629">
    <property type="term" value="P:lipid metabolic process"/>
    <property type="evidence" value="ECO:0007669"/>
    <property type="project" value="InterPro"/>
</dbReference>
<proteinExistence type="predicted"/>
<evidence type="ECO:0000313" key="3">
    <source>
        <dbReference type="EMBL" id="RGD56541.1"/>
    </source>
</evidence>
<dbReference type="Gene3D" id="3.20.20.190">
    <property type="entry name" value="Phosphatidylinositol (PI) phosphodiesterase"/>
    <property type="match status" value="1"/>
</dbReference>
<dbReference type="GO" id="GO:0005975">
    <property type="term" value="P:carbohydrate metabolic process"/>
    <property type="evidence" value="ECO:0007669"/>
    <property type="project" value="UniProtKB-ARBA"/>
</dbReference>
<keyword evidence="1" id="KW-0732">Signal</keyword>
<dbReference type="GO" id="GO:0008081">
    <property type="term" value="F:phosphoric diester hydrolase activity"/>
    <property type="evidence" value="ECO:0007669"/>
    <property type="project" value="InterPro"/>
</dbReference>
<feature type="signal peptide" evidence="1">
    <location>
        <begin position="1"/>
        <end position="30"/>
    </location>
</feature>
<dbReference type="RefSeq" id="WP_117485022.1">
    <property type="nucleotide sequence ID" value="NZ_QVIG01000001.1"/>
</dbReference>
<organism evidence="3 4">
    <name type="scientific">Kitasatospora xanthocidica</name>
    <dbReference type="NCBI Taxonomy" id="83382"/>
    <lineage>
        <taxon>Bacteria</taxon>
        <taxon>Bacillati</taxon>
        <taxon>Actinomycetota</taxon>
        <taxon>Actinomycetes</taxon>
        <taxon>Kitasatosporales</taxon>
        <taxon>Streptomycetaceae</taxon>
        <taxon>Kitasatospora</taxon>
    </lineage>
</organism>
<sequence length="647" mass="66537">MTQSHRPRSARRTGLLAAAVAASLGLTAVALNVPSAVSAEAAPAAAAAGAAPAPGEVVLDEHFSGPALPAGFTAVEGDWKVEGGRLVGTSANSGQQSRITFGRHLDDFRIEATARFESVQDNARWTALGLDVPASGVTPWSIATMRTGTTAANGLEFAQRTPANVWNVTNTAAAPTAAGTGRDVRIAVEVHGTTALWIFDGKEALRTTLVARSADGGQALVVNGSTVSFDDLKVTALAPGGWLRPAGAPLTVFAHRGASSAAPENTLLSDEIARRGGAEWIENDVQPSKDGVPYVLHDDTVDRTTNGKGRIRDLTAAQIDSLDAGSWFGPAYAGARVPTLAAQLEDLRTRGGSLLLEIKGQHSRDEVARIVKEVRDHGMTGRVFVQSFEVDALRYTRELAPELPLGLLRGDFDADPVAVARDLGLSAYNPSDAGLAARPNVVKDLHAAGVAVNVWTVDSAARWKALDAAGVDGVITNRPAELAGWNSAWLQGGAPVRPAAPTVAITSPAAGATLDRAARPVTAVQSTGADTVRLTLDGKELAPGTALDATALPLGGHTLRAEATGPGGRAETTTAFTVAATPTGLAALVLTSGADRNAVATLTTMLGQGQYRPLAAWAEDQAGRGVVADRAGLIAADARALDTAPRG</sequence>
<dbReference type="EMBL" id="QVIG01000001">
    <property type="protein sequence ID" value="RGD56541.1"/>
    <property type="molecule type" value="Genomic_DNA"/>
</dbReference>
<dbReference type="PROSITE" id="PS51318">
    <property type="entry name" value="TAT"/>
    <property type="match status" value="1"/>
</dbReference>
<dbReference type="Proteomes" id="UP000263377">
    <property type="component" value="Unassembled WGS sequence"/>
</dbReference>